<feature type="domain" description="Caspase family p20" evidence="5">
    <location>
        <begin position="108"/>
        <end position="247"/>
    </location>
</feature>
<keyword evidence="6" id="KW-1185">Reference proteome</keyword>
<evidence type="ECO:0000259" key="5">
    <source>
        <dbReference type="PROSITE" id="PS50208"/>
    </source>
</evidence>
<evidence type="ECO:0000313" key="6">
    <source>
        <dbReference type="Proteomes" id="UP000694844"/>
    </source>
</evidence>
<dbReference type="PRINTS" id="PR00376">
    <property type="entry name" value="IL1BCENZYME"/>
</dbReference>
<feature type="region of interest" description="Disordered" evidence="3">
    <location>
        <begin position="265"/>
        <end position="290"/>
    </location>
</feature>
<dbReference type="SMART" id="SM00115">
    <property type="entry name" value="CASc"/>
    <property type="match status" value="1"/>
</dbReference>
<dbReference type="PROSITE" id="PS50208">
    <property type="entry name" value="CASPASE_P20"/>
    <property type="match status" value="1"/>
</dbReference>
<feature type="compositionally biased region" description="Basic and acidic residues" evidence="3">
    <location>
        <begin position="90"/>
        <end position="99"/>
    </location>
</feature>
<reference evidence="7" key="1">
    <citation type="submission" date="2025-08" db="UniProtKB">
        <authorList>
            <consortium name="RefSeq"/>
        </authorList>
    </citation>
    <scope>IDENTIFICATION</scope>
    <source>
        <tissue evidence="7">Whole sample</tissue>
    </source>
</reference>
<dbReference type="AlphaFoldDB" id="A0A8B8ES61"/>
<comment type="similarity">
    <text evidence="1 2">Belongs to the peptidase C14A family.</text>
</comment>
<dbReference type="RefSeq" id="XP_022342790.1">
    <property type="nucleotide sequence ID" value="XM_022487082.1"/>
</dbReference>
<dbReference type="SUPFAM" id="SSF52129">
    <property type="entry name" value="Caspase-like"/>
    <property type="match status" value="1"/>
</dbReference>
<feature type="compositionally biased region" description="Basic and acidic residues" evidence="3">
    <location>
        <begin position="46"/>
        <end position="73"/>
    </location>
</feature>
<dbReference type="InterPro" id="IPR011600">
    <property type="entry name" value="Pept_C14_caspase"/>
</dbReference>
<name>A0A8B8ES61_CRAVI</name>
<feature type="region of interest" description="Disordered" evidence="3">
    <location>
        <begin position="38"/>
        <end position="99"/>
    </location>
</feature>
<feature type="region of interest" description="Disordered" evidence="3">
    <location>
        <begin position="337"/>
        <end position="362"/>
    </location>
</feature>
<dbReference type="KEGG" id="cvn:111136318"/>
<accession>A0A8B8ES61</accession>
<evidence type="ECO:0000256" key="2">
    <source>
        <dbReference type="RuleBase" id="RU003971"/>
    </source>
</evidence>
<dbReference type="PROSITE" id="PS50207">
    <property type="entry name" value="CASPASE_P10"/>
    <property type="match status" value="1"/>
</dbReference>
<dbReference type="InterPro" id="IPR002138">
    <property type="entry name" value="Pept_C14_p10"/>
</dbReference>
<evidence type="ECO:0000259" key="4">
    <source>
        <dbReference type="PROSITE" id="PS50207"/>
    </source>
</evidence>
<evidence type="ECO:0000313" key="7">
    <source>
        <dbReference type="RefSeq" id="XP_022342790.1"/>
    </source>
</evidence>
<evidence type="ECO:0000256" key="1">
    <source>
        <dbReference type="ARBA" id="ARBA00010134"/>
    </source>
</evidence>
<feature type="domain" description="Caspase family p10" evidence="4">
    <location>
        <begin position="367"/>
        <end position="463"/>
    </location>
</feature>
<dbReference type="InterPro" id="IPR015917">
    <property type="entry name" value="Pept_C14A"/>
</dbReference>
<dbReference type="GO" id="GO:0006508">
    <property type="term" value="P:proteolysis"/>
    <property type="evidence" value="ECO:0007669"/>
    <property type="project" value="InterPro"/>
</dbReference>
<dbReference type="PANTHER" id="PTHR22576">
    <property type="entry name" value="MUCOSA ASSOCIATED LYMPHOID TISSUE LYMPHOMA TRANSLOCATION PROTEIN 1/PARACASPASE"/>
    <property type="match status" value="1"/>
</dbReference>
<dbReference type="Proteomes" id="UP000694844">
    <property type="component" value="Chromosome 5"/>
</dbReference>
<dbReference type="Gene3D" id="3.30.70.1470">
    <property type="entry name" value="Caspase-like"/>
    <property type="match status" value="1"/>
</dbReference>
<dbReference type="Pfam" id="PF00656">
    <property type="entry name" value="Peptidase_C14"/>
    <property type="match status" value="1"/>
</dbReference>
<dbReference type="InterPro" id="IPR001309">
    <property type="entry name" value="Pept_C14_p20"/>
</dbReference>
<dbReference type="OrthoDB" id="6046974at2759"/>
<dbReference type="GO" id="GO:0004197">
    <property type="term" value="F:cysteine-type endopeptidase activity"/>
    <property type="evidence" value="ECO:0007669"/>
    <property type="project" value="InterPro"/>
</dbReference>
<dbReference type="Gene3D" id="3.40.50.1460">
    <property type="match status" value="1"/>
</dbReference>
<sequence length="464" mass="53598">MDSEEQEKDFIEELEKLALESEPDGYNIFKKTLKAFTGRKSKHRKDKDEPIAKSDEISPDRTPKHVHPREPHQLQEISESPWVYPQSSSRSDDPALPDDDRYLFQHKKRGFAVLIINSEFDDQSKRGNANWDRYYMSKMFQQLDFTVILLENLTSRKLLEKMIDIQQRITPETDCFACVISSHGMEGQAKVRGHKTREPYVRTEHFIHTKDGVVRTTELLELFNDRYCRNLRGKPRMFFIQACRGRLDVQRDDEVDMGVEVPVQLVTPPASSSSSRDPLRPATTGDVGGSYDEYQFRKQAAWSTDPIYENFRFNKKVNYHVGGQTQSGYQVHVQASVKGEERKEPPPRTTTYKVPNPEPEPEPEKIEIFQIPCFNDYLVMFSSAAGTIAWSDTGKGGWLMYCLYHVFHDVTYTEDDLLTILTQVCGKMAISMETYCPTTPRFDKAKSAACVYHRLSKDIYLQPN</sequence>
<evidence type="ECO:0000256" key="3">
    <source>
        <dbReference type="SAM" id="MobiDB-lite"/>
    </source>
</evidence>
<proteinExistence type="inferred from homology"/>
<dbReference type="InterPro" id="IPR052039">
    <property type="entry name" value="Caspase-related_regulators"/>
</dbReference>
<organism evidence="6 7">
    <name type="scientific">Crassostrea virginica</name>
    <name type="common">Eastern oyster</name>
    <dbReference type="NCBI Taxonomy" id="6565"/>
    <lineage>
        <taxon>Eukaryota</taxon>
        <taxon>Metazoa</taxon>
        <taxon>Spiralia</taxon>
        <taxon>Lophotrochozoa</taxon>
        <taxon>Mollusca</taxon>
        <taxon>Bivalvia</taxon>
        <taxon>Autobranchia</taxon>
        <taxon>Pteriomorphia</taxon>
        <taxon>Ostreida</taxon>
        <taxon>Ostreoidea</taxon>
        <taxon>Ostreidae</taxon>
        <taxon>Crassostrea</taxon>
    </lineage>
</organism>
<gene>
    <name evidence="7" type="primary">LOC111136318</name>
</gene>
<dbReference type="PANTHER" id="PTHR22576:SF41">
    <property type="entry name" value="CASPASE 14, APOPTOSIS-RELATED CYSTEINE PEPTIDASE"/>
    <property type="match status" value="1"/>
</dbReference>
<dbReference type="GeneID" id="111136318"/>
<protein>
    <submittedName>
        <fullName evidence="7">Caspase-1-like</fullName>
    </submittedName>
</protein>
<dbReference type="InterPro" id="IPR029030">
    <property type="entry name" value="Caspase-like_dom_sf"/>
</dbReference>